<dbReference type="Gene3D" id="1.10.357.10">
    <property type="entry name" value="Tetracycline Repressor, domain 2"/>
    <property type="match status" value="1"/>
</dbReference>
<dbReference type="InterPro" id="IPR009057">
    <property type="entry name" value="Homeodomain-like_sf"/>
</dbReference>
<dbReference type="GO" id="GO:0000976">
    <property type="term" value="F:transcription cis-regulatory region binding"/>
    <property type="evidence" value="ECO:0007669"/>
    <property type="project" value="TreeGrafter"/>
</dbReference>
<sequence length="198" mass="21176">MASRAQLAQGRSRQRREELLAAAIELFAEGGTRAVTHRAVARRAGLPPATTTYYFASIEDLLREALAAHIEQWSETMQAITAVEREMAASAADVTELVRHAFTVRTPEVAARELSIFLAACKDPMLRASAAEALTAFEAFAARLLARFGAEDPQGVAASVIALIAGGAVRRQSGQYSDAEEARLLVQAIGRLTGVTLP</sequence>
<evidence type="ECO:0000256" key="1">
    <source>
        <dbReference type="ARBA" id="ARBA00023125"/>
    </source>
</evidence>
<protein>
    <submittedName>
        <fullName evidence="4">TetR family transcriptional regulator</fullName>
    </submittedName>
</protein>
<evidence type="ECO:0000256" key="2">
    <source>
        <dbReference type="PROSITE-ProRule" id="PRU00335"/>
    </source>
</evidence>
<dbReference type="PANTHER" id="PTHR30055:SF231">
    <property type="entry name" value="TRANSCRIPTIONAL REGULATORY PROTEIN (PROBABLY DEOR-FAMILY)-RELATED"/>
    <property type="match status" value="1"/>
</dbReference>
<dbReference type="AlphaFoldDB" id="A0A5C8NCQ0"/>
<dbReference type="SUPFAM" id="SSF46689">
    <property type="entry name" value="Homeodomain-like"/>
    <property type="match status" value="1"/>
</dbReference>
<name>A0A5C8NCQ0_9ACTN</name>
<dbReference type="PRINTS" id="PR00455">
    <property type="entry name" value="HTHTETR"/>
</dbReference>
<evidence type="ECO:0000313" key="5">
    <source>
        <dbReference type="Proteomes" id="UP000321571"/>
    </source>
</evidence>
<dbReference type="InterPro" id="IPR041583">
    <property type="entry name" value="TetR_C_31"/>
</dbReference>
<dbReference type="InterPro" id="IPR001647">
    <property type="entry name" value="HTH_TetR"/>
</dbReference>
<evidence type="ECO:0000313" key="4">
    <source>
        <dbReference type="EMBL" id="TXL57272.1"/>
    </source>
</evidence>
<feature type="DNA-binding region" description="H-T-H motif" evidence="2">
    <location>
        <begin position="36"/>
        <end position="55"/>
    </location>
</feature>
<dbReference type="Pfam" id="PF00440">
    <property type="entry name" value="TetR_N"/>
    <property type="match status" value="1"/>
</dbReference>
<keyword evidence="5" id="KW-1185">Reference proteome</keyword>
<dbReference type="InterPro" id="IPR050109">
    <property type="entry name" value="HTH-type_TetR-like_transc_reg"/>
</dbReference>
<dbReference type="GO" id="GO:0003700">
    <property type="term" value="F:DNA-binding transcription factor activity"/>
    <property type="evidence" value="ECO:0007669"/>
    <property type="project" value="TreeGrafter"/>
</dbReference>
<dbReference type="PANTHER" id="PTHR30055">
    <property type="entry name" value="HTH-TYPE TRANSCRIPTIONAL REGULATOR RUTR"/>
    <property type="match status" value="1"/>
</dbReference>
<dbReference type="PROSITE" id="PS50977">
    <property type="entry name" value="HTH_TETR_2"/>
    <property type="match status" value="1"/>
</dbReference>
<evidence type="ECO:0000259" key="3">
    <source>
        <dbReference type="PROSITE" id="PS50977"/>
    </source>
</evidence>
<comment type="caution">
    <text evidence="4">The sequence shown here is derived from an EMBL/GenBank/DDBJ whole genome shotgun (WGS) entry which is preliminary data.</text>
</comment>
<dbReference type="Pfam" id="PF17940">
    <property type="entry name" value="TetR_C_31"/>
    <property type="match status" value="1"/>
</dbReference>
<feature type="domain" description="HTH tetR-type" evidence="3">
    <location>
        <begin position="13"/>
        <end position="73"/>
    </location>
</feature>
<gene>
    <name evidence="4" type="ORF">FHP06_14600</name>
</gene>
<dbReference type="RefSeq" id="WP_147687541.1">
    <property type="nucleotide sequence ID" value="NZ_VDUX01000008.1"/>
</dbReference>
<accession>A0A5C8NCQ0</accession>
<proteinExistence type="predicted"/>
<dbReference type="EMBL" id="VDUX01000008">
    <property type="protein sequence ID" value="TXL57272.1"/>
    <property type="molecule type" value="Genomic_DNA"/>
</dbReference>
<dbReference type="Proteomes" id="UP000321571">
    <property type="component" value="Unassembled WGS sequence"/>
</dbReference>
<keyword evidence="1 2" id="KW-0238">DNA-binding</keyword>
<dbReference type="OrthoDB" id="6929199at2"/>
<organism evidence="4 5">
    <name type="scientific">Aeromicrobium terrae</name>
    <dbReference type="NCBI Taxonomy" id="2498846"/>
    <lineage>
        <taxon>Bacteria</taxon>
        <taxon>Bacillati</taxon>
        <taxon>Actinomycetota</taxon>
        <taxon>Actinomycetes</taxon>
        <taxon>Propionibacteriales</taxon>
        <taxon>Nocardioidaceae</taxon>
        <taxon>Aeromicrobium</taxon>
    </lineage>
</organism>
<reference evidence="4 5" key="1">
    <citation type="submission" date="2019-06" db="EMBL/GenBank/DDBJ databases">
        <title>Aeromicrobium sp. nov., isolated from a maize field.</title>
        <authorList>
            <person name="Lin S.-Y."/>
            <person name="Tsai C.-F."/>
            <person name="Young C.-C."/>
        </authorList>
    </citation>
    <scope>NUCLEOTIDE SEQUENCE [LARGE SCALE GENOMIC DNA]</scope>
    <source>
        <strain evidence="4 5">CC-CFT486</strain>
    </source>
</reference>